<name>C6TC01_SOYBN</name>
<accession>C6TC01</accession>
<feature type="region of interest" description="Disordered" evidence="1">
    <location>
        <begin position="1"/>
        <end position="41"/>
    </location>
</feature>
<proteinExistence type="evidence at transcript level"/>
<dbReference type="ExpressionAtlas" id="C6TC01">
    <property type="expression patterns" value="baseline and differential"/>
</dbReference>
<protein>
    <submittedName>
        <fullName evidence="2">Uncharacterized protein</fullName>
    </submittedName>
</protein>
<evidence type="ECO:0000256" key="1">
    <source>
        <dbReference type="SAM" id="MobiDB-lite"/>
    </source>
</evidence>
<dbReference type="EMBL" id="BT095079">
    <property type="protein sequence ID" value="ACU19353.1"/>
    <property type="molecule type" value="mRNA"/>
</dbReference>
<dbReference type="AlphaFoldDB" id="C6TC01"/>
<evidence type="ECO:0000313" key="2">
    <source>
        <dbReference type="EMBL" id="ACU19353.1"/>
    </source>
</evidence>
<sequence>MSNIEENKDLGQMDVDASDESANMPSPQKQEESVKKKYGGMLPKSHHSYLRTMNVLTSILRIGHLESKAERSLRDHLRLFGLNYSQRSSKHVTGNLLMLLQEKKGEVFQPRMHLPTSKQQSVF</sequence>
<feature type="compositionally biased region" description="Basic and acidic residues" evidence="1">
    <location>
        <begin position="1"/>
        <end position="11"/>
    </location>
</feature>
<reference evidence="2" key="1">
    <citation type="submission" date="2009-08" db="EMBL/GenBank/DDBJ databases">
        <authorList>
            <person name="Cheung F."/>
            <person name="Xiao Y."/>
            <person name="Chan A."/>
            <person name="Moskal W."/>
            <person name="Town C.D."/>
        </authorList>
    </citation>
    <scope>NUCLEOTIDE SEQUENCE</scope>
</reference>
<organism evidence="2">
    <name type="scientific">Glycine max</name>
    <name type="common">Soybean</name>
    <name type="synonym">Glycine hispida</name>
    <dbReference type="NCBI Taxonomy" id="3847"/>
    <lineage>
        <taxon>Eukaryota</taxon>
        <taxon>Viridiplantae</taxon>
        <taxon>Streptophyta</taxon>
        <taxon>Embryophyta</taxon>
        <taxon>Tracheophyta</taxon>
        <taxon>Spermatophyta</taxon>
        <taxon>Magnoliopsida</taxon>
        <taxon>eudicotyledons</taxon>
        <taxon>Gunneridae</taxon>
        <taxon>Pentapetalae</taxon>
        <taxon>rosids</taxon>
        <taxon>fabids</taxon>
        <taxon>Fabales</taxon>
        <taxon>Fabaceae</taxon>
        <taxon>Papilionoideae</taxon>
        <taxon>50 kb inversion clade</taxon>
        <taxon>NPAAA clade</taxon>
        <taxon>indigoferoid/millettioid clade</taxon>
        <taxon>Phaseoleae</taxon>
        <taxon>Glycine</taxon>
        <taxon>Glycine subgen. Soja</taxon>
    </lineage>
</organism>